<dbReference type="Proteomes" id="UP000239899">
    <property type="component" value="Unassembled WGS sequence"/>
</dbReference>
<organism evidence="3 4">
    <name type="scientific">Chlorella sorokiniana</name>
    <name type="common">Freshwater green alga</name>
    <dbReference type="NCBI Taxonomy" id="3076"/>
    <lineage>
        <taxon>Eukaryota</taxon>
        <taxon>Viridiplantae</taxon>
        <taxon>Chlorophyta</taxon>
        <taxon>core chlorophytes</taxon>
        <taxon>Trebouxiophyceae</taxon>
        <taxon>Chlorellales</taxon>
        <taxon>Chlorellaceae</taxon>
        <taxon>Chlorella clade</taxon>
        <taxon>Chlorella</taxon>
    </lineage>
</organism>
<name>A0A2P6TCK8_CHLSO</name>
<dbReference type="EMBL" id="LHPG02000024">
    <property type="protein sequence ID" value="PRW20393.1"/>
    <property type="molecule type" value="Genomic_DNA"/>
</dbReference>
<proteinExistence type="predicted"/>
<dbReference type="OrthoDB" id="10440861at2759"/>
<evidence type="ECO:0000313" key="3">
    <source>
        <dbReference type="EMBL" id="PRW20393.1"/>
    </source>
</evidence>
<protein>
    <submittedName>
        <fullName evidence="3">Exported</fullName>
    </submittedName>
</protein>
<keyword evidence="4" id="KW-1185">Reference proteome</keyword>
<feature type="signal peptide" evidence="2">
    <location>
        <begin position="1"/>
        <end position="21"/>
    </location>
</feature>
<reference evidence="3 4" key="1">
    <citation type="journal article" date="2018" name="Plant J.">
        <title>Genome sequences of Chlorella sorokiniana UTEX 1602 and Micractinium conductrix SAG 241.80: implications to maltose excretion by a green alga.</title>
        <authorList>
            <person name="Arriola M.B."/>
            <person name="Velmurugan N."/>
            <person name="Zhang Y."/>
            <person name="Plunkett M.H."/>
            <person name="Hondzo H."/>
            <person name="Barney B.M."/>
        </authorList>
    </citation>
    <scope>NUCLEOTIDE SEQUENCE [LARGE SCALE GENOMIC DNA]</scope>
    <source>
        <strain evidence="4">UTEX 1602</strain>
    </source>
</reference>
<evidence type="ECO:0000256" key="1">
    <source>
        <dbReference type="SAM" id="MobiDB-lite"/>
    </source>
</evidence>
<accession>A0A2P6TCK8</accession>
<evidence type="ECO:0000256" key="2">
    <source>
        <dbReference type="SAM" id="SignalP"/>
    </source>
</evidence>
<sequence length="173" mass="16962">MRAHLALAALLLAGAAWSAAAINLSAGQRCALSLQPLVTTRGACDIPSDSKICPDACLAALMEIKNVADQDCLKELAKVSPASKDRAEHAAAVCLQQLPGMSPLPADAQLVIGSTSGSTNTDGTTTTGAASGDTNANAGASANGDSKPPSGAGALRSMAGVVLSAALAALLLA</sequence>
<gene>
    <name evidence="3" type="ORF">C2E21_9086</name>
</gene>
<dbReference type="AlphaFoldDB" id="A0A2P6TCK8"/>
<comment type="caution">
    <text evidence="3">The sequence shown here is derived from an EMBL/GenBank/DDBJ whole genome shotgun (WGS) entry which is preliminary data.</text>
</comment>
<feature type="compositionally biased region" description="Low complexity" evidence="1">
    <location>
        <begin position="113"/>
        <end position="146"/>
    </location>
</feature>
<keyword evidence="2" id="KW-0732">Signal</keyword>
<evidence type="ECO:0000313" key="4">
    <source>
        <dbReference type="Proteomes" id="UP000239899"/>
    </source>
</evidence>
<feature type="region of interest" description="Disordered" evidence="1">
    <location>
        <begin position="111"/>
        <end position="153"/>
    </location>
</feature>
<feature type="chain" id="PRO_5015107076" evidence="2">
    <location>
        <begin position="22"/>
        <end position="173"/>
    </location>
</feature>